<proteinExistence type="predicted"/>
<dbReference type="Pfam" id="PF14335">
    <property type="entry name" value="DUF4391"/>
    <property type="match status" value="1"/>
</dbReference>
<dbReference type="InterPro" id="IPR025503">
    <property type="entry name" value="DUF4391"/>
</dbReference>
<reference evidence="1" key="1">
    <citation type="submission" date="2022-09" db="EMBL/GenBank/DDBJ databases">
        <title>The complete genome of Acidovorax sp. 5MLIR.</title>
        <authorList>
            <person name="Liu L."/>
            <person name="Yue J."/>
            <person name="Yang F."/>
            <person name="Yuan J."/>
            <person name="Li L."/>
        </authorList>
    </citation>
    <scope>NUCLEOTIDE SEQUENCE</scope>
    <source>
        <strain evidence="1">5MLIR</strain>
    </source>
</reference>
<accession>A0ABY6G7E9</accession>
<sequence length="260" mass="28385">MSLLVSALDLPTSCRVDQRVPKKMLAENGAATSADKRLINDSIEEIQWLAALKPNTVGVSEYSDDQREYLEVAVLSITARYAPQGEGANATNKPVNTTRLAELVHRAVPYPVLLLLAAPQGLFLSLAHKCSAQNEVGKVVLDGEPATVKVALDLTAKYPFVQALALPRQPQANFLALYQGWMDCLTAWEAMQYTGSFTMTETPAQAVTRRSALHRCRDLDVQIASLRSAASKEKQIARQVAANLEIKALLAERQQVATDI</sequence>
<protein>
    <submittedName>
        <fullName evidence="1">DUF4391 domain-containing protein</fullName>
    </submittedName>
</protein>
<organism evidence="1 2">
    <name type="scientific">Comamonas endophytica</name>
    <dbReference type="NCBI Taxonomy" id="2949090"/>
    <lineage>
        <taxon>Bacteria</taxon>
        <taxon>Pseudomonadati</taxon>
        <taxon>Pseudomonadota</taxon>
        <taxon>Betaproteobacteria</taxon>
        <taxon>Burkholderiales</taxon>
        <taxon>Comamonadaceae</taxon>
        <taxon>Comamonas</taxon>
    </lineage>
</organism>
<dbReference type="RefSeq" id="WP_231042061.1">
    <property type="nucleotide sequence ID" value="NZ_CP106881.1"/>
</dbReference>
<evidence type="ECO:0000313" key="2">
    <source>
        <dbReference type="Proteomes" id="UP001162800"/>
    </source>
</evidence>
<name>A0ABY6G7E9_9BURK</name>
<gene>
    <name evidence="1" type="ORF">M9799_12820</name>
</gene>
<dbReference type="EMBL" id="CP106881">
    <property type="protein sequence ID" value="UYG50967.1"/>
    <property type="molecule type" value="Genomic_DNA"/>
</dbReference>
<dbReference type="Proteomes" id="UP001162800">
    <property type="component" value="Chromosome"/>
</dbReference>
<evidence type="ECO:0000313" key="1">
    <source>
        <dbReference type="EMBL" id="UYG50967.1"/>
    </source>
</evidence>
<keyword evidence="2" id="KW-1185">Reference proteome</keyword>